<sequence>MPTNFLSLFAEFQKDMFIRLATIQATQNTMQTALFSLVNNARLQNINSNPQPQNQIAFNFPFKTKEGLKEFDLKLKNESNFKQAARSYLGSLGGSDLTEIVYDVLKEVLTYPLAYHYNYTGVRGKSNFSVLEINDHAGDKLTKAERVTLMAGILDHENGLLPD</sequence>
<protein>
    <recommendedName>
        <fullName evidence="1">DUF4806 domain-containing protein</fullName>
    </recommendedName>
</protein>
<dbReference type="OrthoDB" id="7550863at2759"/>
<dbReference type="PANTHER" id="PTHR34153">
    <property type="entry name" value="SI:CH211-262H13.3-RELATED-RELATED"/>
    <property type="match status" value="1"/>
</dbReference>
<gene>
    <name evidence="2" type="ORF">AFUS01_LOCUS6442</name>
</gene>
<name>A0A8J2JDU6_9HEXA</name>
<reference evidence="2" key="1">
    <citation type="submission" date="2021-06" db="EMBL/GenBank/DDBJ databases">
        <authorList>
            <person name="Hodson N. C."/>
            <person name="Mongue J. A."/>
            <person name="Jaron S. K."/>
        </authorList>
    </citation>
    <scope>NUCLEOTIDE SEQUENCE</scope>
</reference>
<dbReference type="AlphaFoldDB" id="A0A8J2JDU6"/>
<dbReference type="Pfam" id="PF16064">
    <property type="entry name" value="DUF4806"/>
    <property type="match status" value="1"/>
</dbReference>
<keyword evidence="3" id="KW-1185">Reference proteome</keyword>
<evidence type="ECO:0000313" key="2">
    <source>
        <dbReference type="EMBL" id="CAG7716962.1"/>
    </source>
</evidence>
<dbReference type="PANTHER" id="PTHR34153:SF2">
    <property type="entry name" value="SI:CH211-262H13.3-RELATED"/>
    <property type="match status" value="1"/>
</dbReference>
<evidence type="ECO:0000259" key="1">
    <source>
        <dbReference type="Pfam" id="PF16064"/>
    </source>
</evidence>
<dbReference type="EMBL" id="CAJVCH010042448">
    <property type="protein sequence ID" value="CAG7716962.1"/>
    <property type="molecule type" value="Genomic_DNA"/>
</dbReference>
<dbReference type="Proteomes" id="UP000708208">
    <property type="component" value="Unassembled WGS sequence"/>
</dbReference>
<evidence type="ECO:0000313" key="3">
    <source>
        <dbReference type="Proteomes" id="UP000708208"/>
    </source>
</evidence>
<organism evidence="2 3">
    <name type="scientific">Allacma fusca</name>
    <dbReference type="NCBI Taxonomy" id="39272"/>
    <lineage>
        <taxon>Eukaryota</taxon>
        <taxon>Metazoa</taxon>
        <taxon>Ecdysozoa</taxon>
        <taxon>Arthropoda</taxon>
        <taxon>Hexapoda</taxon>
        <taxon>Collembola</taxon>
        <taxon>Symphypleona</taxon>
        <taxon>Sminthuridae</taxon>
        <taxon>Allacma</taxon>
    </lineage>
</organism>
<comment type="caution">
    <text evidence="2">The sequence shown here is derived from an EMBL/GenBank/DDBJ whole genome shotgun (WGS) entry which is preliminary data.</text>
</comment>
<feature type="domain" description="DUF4806" evidence="1">
    <location>
        <begin position="58"/>
        <end position="128"/>
    </location>
</feature>
<accession>A0A8J2JDU6</accession>
<dbReference type="InterPro" id="IPR032071">
    <property type="entry name" value="DUF4806"/>
</dbReference>
<proteinExistence type="predicted"/>